<comment type="similarity">
    <text evidence="1">Belongs to the ATP-dependent AMP-binding enzyme family.</text>
</comment>
<dbReference type="PANTHER" id="PTHR43201">
    <property type="entry name" value="ACYL-COA SYNTHETASE"/>
    <property type="match status" value="1"/>
</dbReference>
<gene>
    <name evidence="4" type="ORF">SAMN05443550_101654</name>
</gene>
<organism evidence="4 5">
    <name type="scientific">Pedobacter hartonius</name>
    <dbReference type="NCBI Taxonomy" id="425514"/>
    <lineage>
        <taxon>Bacteria</taxon>
        <taxon>Pseudomonadati</taxon>
        <taxon>Bacteroidota</taxon>
        <taxon>Sphingobacteriia</taxon>
        <taxon>Sphingobacteriales</taxon>
        <taxon>Sphingobacteriaceae</taxon>
        <taxon>Pedobacter</taxon>
    </lineage>
</organism>
<proteinExistence type="inferred from homology"/>
<dbReference type="PANTHER" id="PTHR43201:SF5">
    <property type="entry name" value="MEDIUM-CHAIN ACYL-COA LIGASE ACSF2, MITOCHONDRIAL"/>
    <property type="match status" value="1"/>
</dbReference>
<dbReference type="RefSeq" id="WP_217631502.1">
    <property type="nucleotide sequence ID" value="NZ_FNRA01000001.1"/>
</dbReference>
<evidence type="ECO:0000313" key="5">
    <source>
        <dbReference type="Proteomes" id="UP000198850"/>
    </source>
</evidence>
<accession>A0A1H3XKZ7</accession>
<dbReference type="Proteomes" id="UP000198850">
    <property type="component" value="Unassembled WGS sequence"/>
</dbReference>
<keyword evidence="2" id="KW-0436">Ligase</keyword>
<dbReference type="InterPro" id="IPR020845">
    <property type="entry name" value="AMP-binding_CS"/>
</dbReference>
<dbReference type="STRING" id="425514.SAMN05443550_101654"/>
<dbReference type="GO" id="GO:0006631">
    <property type="term" value="P:fatty acid metabolic process"/>
    <property type="evidence" value="ECO:0007669"/>
    <property type="project" value="TreeGrafter"/>
</dbReference>
<feature type="domain" description="AMP-dependent synthetase/ligase" evidence="3">
    <location>
        <begin position="46"/>
        <end position="331"/>
    </location>
</feature>
<sequence length="464" mass="52480">MKNMPRLYDLIVNNEGLHYIDPLTGISRTPKDFHESVAIDDTAGLVFLYPDNQLKSVELLLNFLRTDFTIALLSPTLNNDYKEQLEKHYHPYYIYDPSRSERDGYTAVNAGPEHTLFKQKATVKTVVNPLIKLLINTSGSTGSPKFVKLSEQNIVSNALSIIDYLPVKHFDTAPLNLPLFYSYGFSVFTSNSIAGGGIVCTNKTVMEKEFWLELDKFQYTSLAGVPYVYEMLQRIGFLNKEYPSLRYMTQAGGRLNASVLMEFGAYALKHGLSFFSMYGQTEATARISYLPPEYLQEKSGSIGKPIKGGKLDLDPLSGELRYYGPNIFGGYATRIDDLLEYKQDTVLYTGDIARQDEDGFFYITGRNKRFIKLFGTRINLDEIEQLLKENFAGASFICMAEEDQYLVVAFFDAGINEKAIKTLLFDQIKVHPASVKVRLLDHMPLTPNGKIDYIAAKVKMTEIH</sequence>
<dbReference type="Gene3D" id="3.40.50.12780">
    <property type="entry name" value="N-terminal domain of ligase-like"/>
    <property type="match status" value="1"/>
</dbReference>
<evidence type="ECO:0000259" key="3">
    <source>
        <dbReference type="Pfam" id="PF00501"/>
    </source>
</evidence>
<evidence type="ECO:0000313" key="4">
    <source>
        <dbReference type="EMBL" id="SEA00107.1"/>
    </source>
</evidence>
<dbReference type="GO" id="GO:0031956">
    <property type="term" value="F:medium-chain fatty acid-CoA ligase activity"/>
    <property type="evidence" value="ECO:0007669"/>
    <property type="project" value="TreeGrafter"/>
</dbReference>
<dbReference type="Pfam" id="PF00501">
    <property type="entry name" value="AMP-binding"/>
    <property type="match status" value="1"/>
</dbReference>
<dbReference type="InterPro" id="IPR045851">
    <property type="entry name" value="AMP-bd_C_sf"/>
</dbReference>
<dbReference type="EMBL" id="FNRA01000001">
    <property type="protein sequence ID" value="SEA00107.1"/>
    <property type="molecule type" value="Genomic_DNA"/>
</dbReference>
<dbReference type="SUPFAM" id="SSF56801">
    <property type="entry name" value="Acetyl-CoA synthetase-like"/>
    <property type="match status" value="1"/>
</dbReference>
<name>A0A1H3XKZ7_9SPHI</name>
<dbReference type="InterPro" id="IPR042099">
    <property type="entry name" value="ANL_N_sf"/>
</dbReference>
<evidence type="ECO:0000256" key="2">
    <source>
        <dbReference type="ARBA" id="ARBA00022598"/>
    </source>
</evidence>
<reference evidence="4 5" key="1">
    <citation type="submission" date="2016-10" db="EMBL/GenBank/DDBJ databases">
        <authorList>
            <person name="de Groot N.N."/>
        </authorList>
    </citation>
    <scope>NUCLEOTIDE SEQUENCE [LARGE SCALE GENOMIC DNA]</scope>
    <source>
        <strain evidence="4 5">DSM 19033</strain>
    </source>
</reference>
<evidence type="ECO:0000256" key="1">
    <source>
        <dbReference type="ARBA" id="ARBA00006432"/>
    </source>
</evidence>
<dbReference type="InterPro" id="IPR000873">
    <property type="entry name" value="AMP-dep_synth/lig_dom"/>
</dbReference>
<dbReference type="Gene3D" id="3.30.300.30">
    <property type="match status" value="1"/>
</dbReference>
<keyword evidence="5" id="KW-1185">Reference proteome</keyword>
<dbReference type="PROSITE" id="PS00455">
    <property type="entry name" value="AMP_BINDING"/>
    <property type="match status" value="1"/>
</dbReference>
<dbReference type="AlphaFoldDB" id="A0A1H3XKZ7"/>
<protein>
    <submittedName>
        <fullName evidence="4">AMP-binding enzyme</fullName>
    </submittedName>
</protein>